<feature type="compositionally biased region" description="Basic and acidic residues" evidence="1">
    <location>
        <begin position="11"/>
        <end position="20"/>
    </location>
</feature>
<accession>A0ABV6PUD0</accession>
<keyword evidence="2" id="KW-0812">Transmembrane</keyword>
<name>A0ABV6PUD0_9BURK</name>
<evidence type="ECO:0000313" key="4">
    <source>
        <dbReference type="Proteomes" id="UP001589834"/>
    </source>
</evidence>
<sequence length="224" mass="23794">MSSDSPIATEAPRRPPEPARETGWPRWIAVLVALGLLLFGLKAYQWLQGYVAQRHALARQETPALAEPQASLVPTAPTATPNAEAEPIAPAVTGEAVHRCLRPDGQMVLTNQACPSGSRPEAAPPAADQRPPAAAAIRWAGDDPSLHDATCHYLTAEIERLGYEFQQPLPPPVIDGISTRLSTLRGESAQGGCAPLPKPAAAPGERSSHKVLTERNNAAPKARR</sequence>
<evidence type="ECO:0008006" key="5">
    <source>
        <dbReference type="Google" id="ProtNLM"/>
    </source>
</evidence>
<feature type="region of interest" description="Disordered" evidence="1">
    <location>
        <begin position="1"/>
        <end position="21"/>
    </location>
</feature>
<feature type="compositionally biased region" description="Low complexity" evidence="1">
    <location>
        <begin position="120"/>
        <end position="134"/>
    </location>
</feature>
<proteinExistence type="predicted"/>
<dbReference type="RefSeq" id="WP_377483645.1">
    <property type="nucleotide sequence ID" value="NZ_JBHLTN010000026.1"/>
</dbReference>
<dbReference type="Proteomes" id="UP001589834">
    <property type="component" value="Unassembled WGS sequence"/>
</dbReference>
<keyword evidence="4" id="KW-1185">Reference proteome</keyword>
<comment type="caution">
    <text evidence="3">The sequence shown here is derived from an EMBL/GenBank/DDBJ whole genome shotgun (WGS) entry which is preliminary data.</text>
</comment>
<feature type="region of interest" description="Disordered" evidence="1">
    <location>
        <begin position="185"/>
        <end position="224"/>
    </location>
</feature>
<protein>
    <recommendedName>
        <fullName evidence="5">DUF4124 domain-containing protein</fullName>
    </recommendedName>
</protein>
<reference evidence="3 4" key="1">
    <citation type="submission" date="2024-09" db="EMBL/GenBank/DDBJ databases">
        <authorList>
            <person name="Sun Q."/>
            <person name="Mori K."/>
        </authorList>
    </citation>
    <scope>NUCLEOTIDE SEQUENCE [LARGE SCALE GENOMIC DNA]</scope>
    <source>
        <strain evidence="3 4">NCAIM B.02336</strain>
    </source>
</reference>
<dbReference type="EMBL" id="JBHLTN010000026">
    <property type="protein sequence ID" value="MFC0593463.1"/>
    <property type="molecule type" value="Genomic_DNA"/>
</dbReference>
<keyword evidence="2" id="KW-1133">Transmembrane helix</keyword>
<gene>
    <name evidence="3" type="ORF">ACFFGG_12980</name>
</gene>
<evidence type="ECO:0000313" key="3">
    <source>
        <dbReference type="EMBL" id="MFC0593463.1"/>
    </source>
</evidence>
<organism evidence="3 4">
    <name type="scientific">Ottowia pentelensis</name>
    <dbReference type="NCBI Taxonomy" id="511108"/>
    <lineage>
        <taxon>Bacteria</taxon>
        <taxon>Pseudomonadati</taxon>
        <taxon>Pseudomonadota</taxon>
        <taxon>Betaproteobacteria</taxon>
        <taxon>Burkholderiales</taxon>
        <taxon>Comamonadaceae</taxon>
        <taxon>Ottowia</taxon>
    </lineage>
</organism>
<keyword evidence="2" id="KW-0472">Membrane</keyword>
<feature type="region of interest" description="Disordered" evidence="1">
    <location>
        <begin position="114"/>
        <end position="134"/>
    </location>
</feature>
<feature type="transmembrane region" description="Helical" evidence="2">
    <location>
        <begin position="24"/>
        <end position="44"/>
    </location>
</feature>
<evidence type="ECO:0000256" key="2">
    <source>
        <dbReference type="SAM" id="Phobius"/>
    </source>
</evidence>
<evidence type="ECO:0000256" key="1">
    <source>
        <dbReference type="SAM" id="MobiDB-lite"/>
    </source>
</evidence>